<evidence type="ECO:0000259" key="2">
    <source>
        <dbReference type="Pfam" id="PF10159"/>
    </source>
</evidence>
<dbReference type="Pfam" id="PF10159">
    <property type="entry name" value="MMtag"/>
    <property type="match status" value="1"/>
</dbReference>
<dbReference type="OrthoDB" id="5390672at2759"/>
<comment type="caution">
    <text evidence="4">The sequence shown here is derived from an EMBL/GenBank/DDBJ whole genome shotgun (WGS) entry which is preliminary data.</text>
</comment>
<gene>
    <name evidence="4" type="ORF">EDS130_LOCUS25412</name>
    <name evidence="3" type="ORF">XAT740_LOCUS14629</name>
</gene>
<accession>A0A814WBK3</accession>
<feature type="compositionally biased region" description="Basic residues" evidence="1">
    <location>
        <begin position="216"/>
        <end position="231"/>
    </location>
</feature>
<proteinExistence type="predicted"/>
<evidence type="ECO:0000313" key="5">
    <source>
        <dbReference type="Proteomes" id="UP000663828"/>
    </source>
</evidence>
<feature type="compositionally biased region" description="Basic and acidic residues" evidence="1">
    <location>
        <begin position="123"/>
        <end position="136"/>
    </location>
</feature>
<feature type="compositionally biased region" description="Basic and acidic residues" evidence="1">
    <location>
        <begin position="155"/>
        <end position="164"/>
    </location>
</feature>
<name>A0A814WBK3_ADIRI</name>
<reference evidence="4" key="1">
    <citation type="submission" date="2021-02" db="EMBL/GenBank/DDBJ databases">
        <authorList>
            <person name="Nowell W R."/>
        </authorList>
    </citation>
    <scope>NUCLEOTIDE SEQUENCE</scope>
</reference>
<dbReference type="InterPro" id="IPR039207">
    <property type="entry name" value="MMTAG2-like"/>
</dbReference>
<dbReference type="Proteomes" id="UP000663828">
    <property type="component" value="Unassembled WGS sequence"/>
</dbReference>
<feature type="region of interest" description="Disordered" evidence="1">
    <location>
        <begin position="87"/>
        <end position="195"/>
    </location>
</feature>
<dbReference type="EMBL" id="CAJNOJ010000149">
    <property type="protein sequence ID" value="CAF1201875.1"/>
    <property type="molecule type" value="Genomic_DNA"/>
</dbReference>
<feature type="region of interest" description="Disordered" evidence="1">
    <location>
        <begin position="1"/>
        <end position="57"/>
    </location>
</feature>
<dbReference type="Proteomes" id="UP000663852">
    <property type="component" value="Unassembled WGS sequence"/>
</dbReference>
<evidence type="ECO:0000256" key="1">
    <source>
        <dbReference type="SAM" id="MobiDB-lite"/>
    </source>
</evidence>
<feature type="region of interest" description="Disordered" evidence="1">
    <location>
        <begin position="214"/>
        <end position="283"/>
    </location>
</feature>
<feature type="domain" description="Multiple myeloma tumor-associated protein 2-like N-terminal" evidence="2">
    <location>
        <begin position="7"/>
        <end position="80"/>
    </location>
</feature>
<evidence type="ECO:0000313" key="6">
    <source>
        <dbReference type="Proteomes" id="UP000663852"/>
    </source>
</evidence>
<feature type="compositionally biased region" description="Acidic residues" evidence="1">
    <location>
        <begin position="165"/>
        <end position="178"/>
    </location>
</feature>
<feature type="compositionally biased region" description="Basic and acidic residues" evidence="1">
    <location>
        <begin position="9"/>
        <end position="28"/>
    </location>
</feature>
<organism evidence="4 6">
    <name type="scientific">Adineta ricciae</name>
    <name type="common">Rotifer</name>
    <dbReference type="NCBI Taxonomy" id="249248"/>
    <lineage>
        <taxon>Eukaryota</taxon>
        <taxon>Metazoa</taxon>
        <taxon>Spiralia</taxon>
        <taxon>Gnathifera</taxon>
        <taxon>Rotifera</taxon>
        <taxon>Eurotatoria</taxon>
        <taxon>Bdelloidea</taxon>
        <taxon>Adinetida</taxon>
        <taxon>Adinetidae</taxon>
        <taxon>Adineta</taxon>
    </lineage>
</organism>
<dbReference type="PANTHER" id="PTHR14580">
    <property type="entry name" value="MULTIPLE MYELOMA TUMOR-ASSOCIATED PROTEIN 2 FAMILY MEMBER"/>
    <property type="match status" value="1"/>
</dbReference>
<dbReference type="EMBL" id="CAJNOR010000883">
    <property type="protein sequence ID" value="CAF1028636.1"/>
    <property type="molecule type" value="Genomic_DNA"/>
</dbReference>
<dbReference type="AlphaFoldDB" id="A0A814WBK3"/>
<dbReference type="InterPro" id="IPR019315">
    <property type="entry name" value="MMTA2_N"/>
</dbReference>
<protein>
    <recommendedName>
        <fullName evidence="2">Multiple myeloma tumor-associated protein 2-like N-terminal domain-containing protein</fullName>
    </recommendedName>
</protein>
<feature type="compositionally biased region" description="Basic residues" evidence="1">
    <location>
        <begin position="137"/>
        <end position="151"/>
    </location>
</feature>
<sequence>MSAYQKSRGGKDQFDWDAARSDRDRDCCSGHSGKASTGRWQDGKDASKYSKTQQNQVQIKSAEFRAAKKLEEDALMAALGMKPLPSAAAAAVATPIQQQKPVTKREPQSTSVKNEPMTPAIHGDNRHGKYHDQQKSHDKKKKEDRRRRRQQKAAGSDEDKHDWSASEDSETDGDEEQDKDTKNETEQSDLMTEKDLDEFLVDLVKKHGLRTIQRALKSKKDKKDRKQKHSSRSASSQSESEDEKRESKQKHKKKHSHKEESHSSKRRRTRSPSSSKNDRSKRH</sequence>
<dbReference type="PANTHER" id="PTHR14580:SF0">
    <property type="entry name" value="MULTIPLE MYELOMA TUMOR-ASSOCIATED PROTEIN 2"/>
    <property type="match status" value="1"/>
</dbReference>
<evidence type="ECO:0000313" key="3">
    <source>
        <dbReference type="EMBL" id="CAF1028636.1"/>
    </source>
</evidence>
<keyword evidence="5" id="KW-1185">Reference proteome</keyword>
<feature type="compositionally biased region" description="Basic residues" evidence="1">
    <location>
        <begin position="247"/>
        <end position="256"/>
    </location>
</feature>
<evidence type="ECO:0000313" key="4">
    <source>
        <dbReference type="EMBL" id="CAF1201875.1"/>
    </source>
</evidence>